<dbReference type="PANTHER" id="PTHR31325">
    <property type="entry name" value="OS01G0798800 PROTEIN-RELATED"/>
    <property type="match status" value="1"/>
</dbReference>
<dbReference type="HOGENOM" id="CLU_904258_0_0_1"/>
<protein>
    <submittedName>
        <fullName evidence="1">Uncharacterized protein</fullName>
    </submittedName>
</protein>
<evidence type="ECO:0000313" key="1">
    <source>
        <dbReference type="EnsemblPlants" id="OMERI02G11250.1"/>
    </source>
</evidence>
<dbReference type="Proteomes" id="UP000008021">
    <property type="component" value="Chromosome 2"/>
</dbReference>
<dbReference type="EnsemblPlants" id="OMERI02G11250.1">
    <property type="protein sequence ID" value="OMERI02G11250.1"/>
    <property type="gene ID" value="OMERI02G11250"/>
</dbReference>
<keyword evidence="2" id="KW-1185">Reference proteome</keyword>
<dbReference type="InterPro" id="IPR007658">
    <property type="entry name" value="DUF594"/>
</dbReference>
<reference evidence="1" key="2">
    <citation type="submission" date="2018-05" db="EMBL/GenBank/DDBJ databases">
        <title>OmerRS3 (Oryza meridionalis Reference Sequence Version 3).</title>
        <authorList>
            <person name="Zhang J."/>
            <person name="Kudrna D."/>
            <person name="Lee S."/>
            <person name="Talag J."/>
            <person name="Welchert J."/>
            <person name="Wing R.A."/>
        </authorList>
    </citation>
    <scope>NUCLEOTIDE SEQUENCE [LARGE SCALE GENOMIC DNA]</scope>
    <source>
        <strain evidence="1">cv. OR44</strain>
    </source>
</reference>
<sequence length="308" mass="34192">MGDLPCITRLSSDRRSRRKATAEEQGGDISLENYIQQAREQAATRNIDDAVNINDDGEARRAARRRSREQRAQLLAPNILEELMELFIDFPSPYARRIGYLTSFMALENYDAYYNLCNLLDLASRRTPTTPSSASSCGYSSSCWESRPSRASTGLTATRTDLTGTMSRACREIRRALRNQGQQEKLSERELARWLLFSIDEPTTAAAEQGGGGGGEGRHLANARRLAGAMMELDADRRLRVIGGVWVEMICYSASRCSGFLHSKSMGVGGEFLTVVWLLLHRMGMEGLADKLQRPELTTGDVQDAVVV</sequence>
<reference evidence="1" key="1">
    <citation type="submission" date="2015-04" db="UniProtKB">
        <authorList>
            <consortium name="EnsemblPlants"/>
        </authorList>
    </citation>
    <scope>IDENTIFICATION</scope>
</reference>
<accession>A0A0E0CIG1</accession>
<evidence type="ECO:0000313" key="2">
    <source>
        <dbReference type="Proteomes" id="UP000008021"/>
    </source>
</evidence>
<name>A0A0E0CIG1_9ORYZ</name>
<dbReference type="AlphaFoldDB" id="A0A0E0CIG1"/>
<dbReference type="Pfam" id="PF04578">
    <property type="entry name" value="DUF594"/>
    <property type="match status" value="1"/>
</dbReference>
<dbReference type="Gramene" id="OMERI02G11250.1">
    <property type="protein sequence ID" value="OMERI02G11250.1"/>
    <property type="gene ID" value="OMERI02G11250"/>
</dbReference>
<organism evidence="1">
    <name type="scientific">Oryza meridionalis</name>
    <dbReference type="NCBI Taxonomy" id="40149"/>
    <lineage>
        <taxon>Eukaryota</taxon>
        <taxon>Viridiplantae</taxon>
        <taxon>Streptophyta</taxon>
        <taxon>Embryophyta</taxon>
        <taxon>Tracheophyta</taxon>
        <taxon>Spermatophyta</taxon>
        <taxon>Magnoliopsida</taxon>
        <taxon>Liliopsida</taxon>
        <taxon>Poales</taxon>
        <taxon>Poaceae</taxon>
        <taxon>BOP clade</taxon>
        <taxon>Oryzoideae</taxon>
        <taxon>Oryzeae</taxon>
        <taxon>Oryzinae</taxon>
        <taxon>Oryza</taxon>
    </lineage>
</organism>
<proteinExistence type="predicted"/>
<dbReference type="STRING" id="40149.A0A0E0CIG1"/>